<comment type="similarity">
    <text evidence="2">Belongs to the DoxX family.</text>
</comment>
<dbReference type="Pfam" id="PF07681">
    <property type="entry name" value="DoxX"/>
    <property type="match status" value="1"/>
</dbReference>
<dbReference type="EMBL" id="JXRA01000034">
    <property type="protein sequence ID" value="KIO77458.1"/>
    <property type="molecule type" value="Genomic_DNA"/>
</dbReference>
<dbReference type="OrthoDB" id="9813193at2"/>
<protein>
    <recommendedName>
        <fullName evidence="10">DoxX family protein</fullName>
    </recommendedName>
</protein>
<dbReference type="InterPro" id="IPR051907">
    <property type="entry name" value="DoxX-like_oxidoreductase"/>
</dbReference>
<keyword evidence="3" id="KW-1003">Cell membrane</keyword>
<evidence type="ECO:0000256" key="2">
    <source>
        <dbReference type="ARBA" id="ARBA00006679"/>
    </source>
</evidence>
<evidence type="ECO:0000313" key="8">
    <source>
        <dbReference type="EMBL" id="KIO77458.1"/>
    </source>
</evidence>
<evidence type="ECO:0000256" key="7">
    <source>
        <dbReference type="SAM" id="Phobius"/>
    </source>
</evidence>
<gene>
    <name evidence="8" type="ORF">TH53_09280</name>
</gene>
<keyword evidence="4 7" id="KW-0812">Transmembrane</keyword>
<dbReference type="PANTHER" id="PTHR33452:SF1">
    <property type="entry name" value="INNER MEMBRANE PROTEIN YPHA-RELATED"/>
    <property type="match status" value="1"/>
</dbReference>
<dbReference type="STRING" id="1503925.TH53_09280"/>
<feature type="transmembrane region" description="Helical" evidence="7">
    <location>
        <begin position="83"/>
        <end position="102"/>
    </location>
</feature>
<feature type="transmembrane region" description="Helical" evidence="7">
    <location>
        <begin position="12"/>
        <end position="31"/>
    </location>
</feature>
<evidence type="ECO:0000313" key="9">
    <source>
        <dbReference type="Proteomes" id="UP000032049"/>
    </source>
</evidence>
<name>A0A0D0F765_9SPHI</name>
<sequence length="140" mass="15672">MKRLFTIKYGPASFNLATLLLRLGFGALMIPGHGYAKLIHFAEKKDKFMSFMGLSSSFSLGLTVFAEFFCAVLLILGLFTRLAVIPLLITIIVILNIHNWEIFGEHELVPAFLIGYLAILLLGPGKYSFDALINSKYKKR</sequence>
<proteinExistence type="inferred from homology"/>
<dbReference type="Proteomes" id="UP000032049">
    <property type="component" value="Unassembled WGS sequence"/>
</dbReference>
<dbReference type="AlphaFoldDB" id="A0A0D0F765"/>
<comment type="subcellular location">
    <subcellularLocation>
        <location evidence="1">Cell membrane</location>
        <topology evidence="1">Multi-pass membrane protein</topology>
    </subcellularLocation>
</comment>
<comment type="caution">
    <text evidence="8">The sequence shown here is derived from an EMBL/GenBank/DDBJ whole genome shotgun (WGS) entry which is preliminary data.</text>
</comment>
<keyword evidence="5 7" id="KW-1133">Transmembrane helix</keyword>
<organism evidence="8 9">
    <name type="scientific">Pedobacter lusitanus</name>
    <dbReference type="NCBI Taxonomy" id="1503925"/>
    <lineage>
        <taxon>Bacteria</taxon>
        <taxon>Pseudomonadati</taxon>
        <taxon>Bacteroidota</taxon>
        <taxon>Sphingobacteriia</taxon>
        <taxon>Sphingobacteriales</taxon>
        <taxon>Sphingobacteriaceae</taxon>
        <taxon>Pedobacter</taxon>
    </lineage>
</organism>
<dbReference type="PANTHER" id="PTHR33452">
    <property type="entry name" value="OXIDOREDUCTASE CATD-RELATED"/>
    <property type="match status" value="1"/>
</dbReference>
<dbReference type="GO" id="GO:0005886">
    <property type="term" value="C:plasma membrane"/>
    <property type="evidence" value="ECO:0007669"/>
    <property type="project" value="UniProtKB-SubCell"/>
</dbReference>
<dbReference type="RefSeq" id="WP_041881002.1">
    <property type="nucleotide sequence ID" value="NZ_CP157278.1"/>
</dbReference>
<evidence type="ECO:0000256" key="4">
    <source>
        <dbReference type="ARBA" id="ARBA00022692"/>
    </source>
</evidence>
<dbReference type="InterPro" id="IPR032808">
    <property type="entry name" value="DoxX"/>
</dbReference>
<evidence type="ECO:0000256" key="3">
    <source>
        <dbReference type="ARBA" id="ARBA00022475"/>
    </source>
</evidence>
<feature type="transmembrane region" description="Helical" evidence="7">
    <location>
        <begin position="108"/>
        <end position="129"/>
    </location>
</feature>
<evidence type="ECO:0000256" key="5">
    <source>
        <dbReference type="ARBA" id="ARBA00022989"/>
    </source>
</evidence>
<accession>A0A0D0F765</accession>
<reference evidence="8 9" key="1">
    <citation type="submission" date="2015-01" db="EMBL/GenBank/DDBJ databases">
        <title>Draft genome sequence of Pedobacter sp. NL19 isolated from sludge of an effluent treatment pond in an abandoned uranium mine.</title>
        <authorList>
            <person name="Santos T."/>
            <person name="Caetano T."/>
            <person name="Covas C."/>
            <person name="Cruz A."/>
            <person name="Mendo S."/>
        </authorList>
    </citation>
    <scope>NUCLEOTIDE SEQUENCE [LARGE SCALE GENOMIC DNA]</scope>
    <source>
        <strain evidence="8 9">NL19</strain>
    </source>
</reference>
<feature type="transmembrane region" description="Helical" evidence="7">
    <location>
        <begin position="51"/>
        <end position="76"/>
    </location>
</feature>
<evidence type="ECO:0008006" key="10">
    <source>
        <dbReference type="Google" id="ProtNLM"/>
    </source>
</evidence>
<keyword evidence="9" id="KW-1185">Reference proteome</keyword>
<keyword evidence="6 7" id="KW-0472">Membrane</keyword>
<evidence type="ECO:0000256" key="6">
    <source>
        <dbReference type="ARBA" id="ARBA00023136"/>
    </source>
</evidence>
<evidence type="ECO:0000256" key="1">
    <source>
        <dbReference type="ARBA" id="ARBA00004651"/>
    </source>
</evidence>